<evidence type="ECO:0000259" key="2">
    <source>
        <dbReference type="SMART" id="SM00060"/>
    </source>
</evidence>
<dbReference type="Gene3D" id="3.60.21.10">
    <property type="match status" value="1"/>
</dbReference>
<dbReference type="CDD" id="cd00838">
    <property type="entry name" value="MPP_superfamily"/>
    <property type="match status" value="1"/>
</dbReference>
<protein>
    <recommendedName>
        <fullName evidence="2">Fibronectin type-III domain-containing protein</fullName>
    </recommendedName>
</protein>
<dbReference type="PANTHER" id="PTHR43143:SF1">
    <property type="entry name" value="SERINE_THREONINE-PROTEIN PHOSPHATASE CPPED1"/>
    <property type="match status" value="1"/>
</dbReference>
<dbReference type="InterPro" id="IPR029052">
    <property type="entry name" value="Metallo-depent_PP-like"/>
</dbReference>
<name>A0A484HFN0_9BACT</name>
<feature type="domain" description="Fibronectin type-III" evidence="2">
    <location>
        <begin position="196"/>
        <end position="269"/>
    </location>
</feature>
<organism evidence="3">
    <name type="scientific">uncultured Desulfobacteraceae bacterium</name>
    <dbReference type="NCBI Taxonomy" id="218296"/>
    <lineage>
        <taxon>Bacteria</taxon>
        <taxon>Pseudomonadati</taxon>
        <taxon>Thermodesulfobacteriota</taxon>
        <taxon>Desulfobacteria</taxon>
        <taxon>Desulfobacterales</taxon>
        <taxon>Desulfobacteraceae</taxon>
        <taxon>environmental samples</taxon>
    </lineage>
</organism>
<gene>
    <name evidence="3" type="ORF">EPICR_130011</name>
</gene>
<evidence type="ECO:0000256" key="1">
    <source>
        <dbReference type="SAM" id="MobiDB-lite"/>
    </source>
</evidence>
<evidence type="ECO:0000313" key="3">
    <source>
        <dbReference type="EMBL" id="VEN73194.1"/>
    </source>
</evidence>
<dbReference type="SMART" id="SM00060">
    <property type="entry name" value="FN3"/>
    <property type="match status" value="1"/>
</dbReference>
<dbReference type="AlphaFoldDB" id="A0A484HFN0"/>
<feature type="region of interest" description="Disordered" evidence="1">
    <location>
        <begin position="409"/>
        <end position="428"/>
    </location>
</feature>
<dbReference type="CDD" id="cd00063">
    <property type="entry name" value="FN3"/>
    <property type="match status" value="1"/>
</dbReference>
<dbReference type="SUPFAM" id="SSF56300">
    <property type="entry name" value="Metallo-dependent phosphatases"/>
    <property type="match status" value="1"/>
</dbReference>
<dbReference type="InterPro" id="IPR003961">
    <property type="entry name" value="FN3_dom"/>
</dbReference>
<dbReference type="PANTHER" id="PTHR43143">
    <property type="entry name" value="METALLOPHOSPHOESTERASE, CALCINEURIN SUPERFAMILY"/>
    <property type="match status" value="1"/>
</dbReference>
<sequence length="646" mass="72903">MPMGENQKIRLLFLTIFITILFFVGCLSTGASQAMKSESVALESVTSNIPARHKTGKWPVYPNKPTAPKVTMILKGEPVVTMIDDWKVRITFETAVPTQAATVFYGVYDPDALFVWPRFPAFVKEKESGKTSHSVELDLGALKKAKSDIADLAARGGGVIAYRLELYNIGAPRLMETVAARLYDRRFEFYNGKLFPTVTEGPFVDVITKNSVIISWDTDRPAKGVVKIEGMGNFPTSGGKKDHFEMKLENLKPGATYNYSVEVSDRGDSTRTRQYYFKTPEENLTKFNFSALGDSREGYGGGEYGYNGVNCTVMRALATDAFNRDAEFIIHTGDMVNGYSSDPLDFQMQLESYKDSVENVKHFIPTYEMMGNHEIVVRAYMGIKGAPYGILMMDKEGDESGEAIFRQEMVNPENGPDPDNEAANVPPGKSLPPYKESVYYFDYGNCRFVMMNNNYWYSGMPEEYGGNVEGYILDDQMKWILDVFAKTKSDHSIKHLFIYAQEPFFPVGGQHTTGMWHQGGDPAKNNGHDRRYIPERRDQIWNAFIDTGKALLAQFGDEHNYSRSLITKDRNGAPYKQKIWQIVSGGAGAPFAKRHTGMPWDDDVKKTTAQYHHCLYKVRGDKVYLEVYNIDNMLIDSLELTKDARK</sequence>
<proteinExistence type="predicted"/>
<reference evidence="3" key="1">
    <citation type="submission" date="2019-01" db="EMBL/GenBank/DDBJ databases">
        <authorList>
            <consortium name="Genoscope - CEA"/>
            <person name="William W."/>
        </authorList>
    </citation>
    <scope>NUCLEOTIDE SEQUENCE</scope>
    <source>
        <strain evidence="3">CR-1</strain>
    </source>
</reference>
<accession>A0A484HFN0</accession>
<dbReference type="InterPro" id="IPR051918">
    <property type="entry name" value="STPP_CPPED1"/>
</dbReference>
<dbReference type="EMBL" id="CAACVI010000005">
    <property type="protein sequence ID" value="VEN73194.1"/>
    <property type="molecule type" value="Genomic_DNA"/>
</dbReference>